<accession>A0ABD3PFT9</accession>
<dbReference type="AlphaFoldDB" id="A0ABD3PFT9"/>
<comment type="caution">
    <text evidence="8">The sequence shown here is derived from an EMBL/GenBank/DDBJ whole genome shotgun (WGS) entry which is preliminary data.</text>
</comment>
<keyword evidence="6" id="KW-0732">Signal</keyword>
<evidence type="ECO:0000313" key="8">
    <source>
        <dbReference type="EMBL" id="KAL3785295.1"/>
    </source>
</evidence>
<feature type="chain" id="PRO_5044880889" description="PABS domain-containing protein" evidence="6">
    <location>
        <begin position="24"/>
        <end position="409"/>
    </location>
</feature>
<protein>
    <recommendedName>
        <fullName evidence="7">PABS domain-containing protein</fullName>
    </recommendedName>
</protein>
<gene>
    <name evidence="8" type="ORF">ACHAW5_008327</name>
</gene>
<dbReference type="Proteomes" id="UP001530315">
    <property type="component" value="Unassembled WGS sequence"/>
</dbReference>
<dbReference type="GO" id="GO:0006596">
    <property type="term" value="P:polyamine biosynthetic process"/>
    <property type="evidence" value="ECO:0007669"/>
    <property type="project" value="UniProtKB-UniRule"/>
</dbReference>
<dbReference type="InterPro" id="IPR029063">
    <property type="entry name" value="SAM-dependent_MTases_sf"/>
</dbReference>
<comment type="similarity">
    <text evidence="1 4">Belongs to the spermidine/spermine synthase family.</text>
</comment>
<dbReference type="Pfam" id="PF01564">
    <property type="entry name" value="Spermine_synth"/>
    <property type="match status" value="1"/>
</dbReference>
<evidence type="ECO:0000256" key="2">
    <source>
        <dbReference type="ARBA" id="ARBA00022679"/>
    </source>
</evidence>
<keyword evidence="2 3" id="KW-0808">Transferase</keyword>
<feature type="compositionally biased region" description="Basic and acidic residues" evidence="5">
    <location>
        <begin position="347"/>
        <end position="358"/>
    </location>
</feature>
<evidence type="ECO:0000256" key="4">
    <source>
        <dbReference type="RuleBase" id="RU003836"/>
    </source>
</evidence>
<dbReference type="CDD" id="cd02440">
    <property type="entry name" value="AdoMet_MTases"/>
    <property type="match status" value="1"/>
</dbReference>
<dbReference type="SUPFAM" id="SSF53335">
    <property type="entry name" value="S-adenosyl-L-methionine-dependent methyltransferases"/>
    <property type="match status" value="1"/>
</dbReference>
<feature type="region of interest" description="Disordered" evidence="5">
    <location>
        <begin position="336"/>
        <end position="374"/>
    </location>
</feature>
<dbReference type="InterPro" id="IPR001045">
    <property type="entry name" value="Spermi_synthase"/>
</dbReference>
<feature type="domain" description="PABS" evidence="7">
    <location>
        <begin position="97"/>
        <end position="332"/>
    </location>
</feature>
<proteinExistence type="inferred from homology"/>
<dbReference type="NCBIfam" id="NF002010">
    <property type="entry name" value="PRK00811.1"/>
    <property type="match status" value="1"/>
</dbReference>
<dbReference type="EMBL" id="JALLAZ020000895">
    <property type="protein sequence ID" value="KAL3785295.1"/>
    <property type="molecule type" value="Genomic_DNA"/>
</dbReference>
<dbReference type="Gene3D" id="3.40.50.150">
    <property type="entry name" value="Vaccinia Virus protein VP39"/>
    <property type="match status" value="1"/>
</dbReference>
<dbReference type="InterPro" id="IPR037163">
    <property type="entry name" value="Spermidine_synt_N_sf"/>
</dbReference>
<dbReference type="FunFam" id="2.30.140.10:FF:000001">
    <property type="entry name" value="SPE3p Spermidine synthase"/>
    <property type="match status" value="1"/>
</dbReference>
<sequence>MPRSLLRRPSSSLLAIAIQLASAFSTFSPPPSSSSPLAPATAAASPPPTIIMTDDDVDVVAASASNDDDDDDDVPGDGDGSSDFPPPRDRSSDLLIDGWFHERNDLWPGQAFALKVKEVLYHKRSRFQDVLVFDSESYGRVLVLDGVIQATERDEHSYSEMMAHLPLYSHPNPEKVLVIGGGDGGVLREVARHPSVSEIVICELDADVISVSRRYLPSMAVGFDDPRVRINVMDGARFMDENRGAFDVIITDSSDPVGPASVLFETPFYRAMHGSLRPGGIVCTQGECLWLHLDLIRPLISAITPLFRTVEYAYTTIPSYPSGQIGFVIATKAGEERDGDTNEEDYDNKRQKTEDAGRDGCGGDGGGGCKVPRRVPDEEEARRLRYYTPEVHRAAFVLPAFARRAIFGE</sequence>
<dbReference type="NCBIfam" id="TIGR00417">
    <property type="entry name" value="speE"/>
    <property type="match status" value="1"/>
</dbReference>
<dbReference type="PANTHER" id="PTHR11558:SF11">
    <property type="entry name" value="SPERMIDINE SYNTHASE"/>
    <property type="match status" value="1"/>
</dbReference>
<organism evidence="8 9">
    <name type="scientific">Stephanodiscus triporus</name>
    <dbReference type="NCBI Taxonomy" id="2934178"/>
    <lineage>
        <taxon>Eukaryota</taxon>
        <taxon>Sar</taxon>
        <taxon>Stramenopiles</taxon>
        <taxon>Ochrophyta</taxon>
        <taxon>Bacillariophyta</taxon>
        <taxon>Coscinodiscophyceae</taxon>
        <taxon>Thalassiosirophycidae</taxon>
        <taxon>Stephanodiscales</taxon>
        <taxon>Stephanodiscaceae</taxon>
        <taxon>Stephanodiscus</taxon>
    </lineage>
</organism>
<evidence type="ECO:0000313" key="9">
    <source>
        <dbReference type="Proteomes" id="UP001530315"/>
    </source>
</evidence>
<keyword evidence="9" id="KW-1185">Reference proteome</keyword>
<name>A0ABD3PFT9_9STRA</name>
<feature type="active site" description="Proton acceptor" evidence="3">
    <location>
        <position position="252"/>
    </location>
</feature>
<dbReference type="GO" id="GO:0016740">
    <property type="term" value="F:transferase activity"/>
    <property type="evidence" value="ECO:0007669"/>
    <property type="project" value="UniProtKB-UniRule"/>
</dbReference>
<feature type="region of interest" description="Disordered" evidence="5">
    <location>
        <begin position="26"/>
        <end position="90"/>
    </location>
</feature>
<dbReference type="InterPro" id="IPR035246">
    <property type="entry name" value="Spermidine_synt_N"/>
</dbReference>
<evidence type="ECO:0000256" key="6">
    <source>
        <dbReference type="SAM" id="SignalP"/>
    </source>
</evidence>
<dbReference type="PANTHER" id="PTHR11558">
    <property type="entry name" value="SPERMIDINE/SPERMINE SYNTHASE"/>
    <property type="match status" value="1"/>
</dbReference>
<feature type="compositionally biased region" description="Low complexity" evidence="5">
    <location>
        <begin position="34"/>
        <end position="44"/>
    </location>
</feature>
<dbReference type="InterPro" id="IPR030374">
    <property type="entry name" value="PABS"/>
</dbReference>
<feature type="compositionally biased region" description="Gly residues" evidence="5">
    <location>
        <begin position="359"/>
        <end position="369"/>
    </location>
</feature>
<evidence type="ECO:0000256" key="1">
    <source>
        <dbReference type="ARBA" id="ARBA00007867"/>
    </source>
</evidence>
<feature type="compositionally biased region" description="Acidic residues" evidence="5">
    <location>
        <begin position="66"/>
        <end position="76"/>
    </location>
</feature>
<keyword evidence="3" id="KW-0620">Polyamine biosynthesis</keyword>
<evidence type="ECO:0000256" key="5">
    <source>
        <dbReference type="SAM" id="MobiDB-lite"/>
    </source>
</evidence>
<dbReference type="InterPro" id="IPR030373">
    <property type="entry name" value="PABS_CS"/>
</dbReference>
<dbReference type="PROSITE" id="PS51006">
    <property type="entry name" value="PABS_2"/>
    <property type="match status" value="1"/>
</dbReference>
<evidence type="ECO:0000256" key="3">
    <source>
        <dbReference type="PROSITE-ProRule" id="PRU00354"/>
    </source>
</evidence>
<feature type="signal peptide" evidence="6">
    <location>
        <begin position="1"/>
        <end position="23"/>
    </location>
</feature>
<evidence type="ECO:0000259" key="7">
    <source>
        <dbReference type="PROSITE" id="PS51006"/>
    </source>
</evidence>
<dbReference type="HAMAP" id="MF_00198">
    <property type="entry name" value="Spermidine_synth"/>
    <property type="match status" value="1"/>
</dbReference>
<dbReference type="PROSITE" id="PS01330">
    <property type="entry name" value="PABS_1"/>
    <property type="match status" value="1"/>
</dbReference>
<dbReference type="Gene3D" id="2.30.140.10">
    <property type="entry name" value="Spermidine synthase, tetramerisation domain"/>
    <property type="match status" value="1"/>
</dbReference>
<dbReference type="Pfam" id="PF17284">
    <property type="entry name" value="Spermine_synt_N"/>
    <property type="match status" value="1"/>
</dbReference>
<reference evidence="8 9" key="1">
    <citation type="submission" date="2024-10" db="EMBL/GenBank/DDBJ databases">
        <title>Updated reference genomes for cyclostephanoid diatoms.</title>
        <authorList>
            <person name="Roberts W.R."/>
            <person name="Alverson A.J."/>
        </authorList>
    </citation>
    <scope>NUCLEOTIDE SEQUENCE [LARGE SCALE GENOMIC DNA]</scope>
    <source>
        <strain evidence="8 9">AJA276-08</strain>
    </source>
</reference>
<dbReference type="FunFam" id="3.40.50.150:FF:000013">
    <property type="entry name" value="Spermidine synthase"/>
    <property type="match status" value="1"/>
</dbReference>